<dbReference type="FunFam" id="2.10.110.10:FF:000001">
    <property type="entry name" value="Cysteine and glycine-rich protein 1"/>
    <property type="match status" value="1"/>
</dbReference>
<comment type="caution">
    <text evidence="10">The sequence shown here is derived from an EMBL/GenBank/DDBJ whole genome shotgun (WGS) entry which is preliminary data.</text>
</comment>
<accession>A0A2T9Z6T2</accession>
<keyword evidence="3" id="KW-0677">Repeat</keyword>
<dbReference type="Proteomes" id="UP000245609">
    <property type="component" value="Unassembled WGS sequence"/>
</dbReference>
<keyword evidence="2 7" id="KW-0479">Metal-binding</keyword>
<protein>
    <recommendedName>
        <fullName evidence="9">LIM zinc-binding domain-containing protein</fullName>
    </recommendedName>
</protein>
<evidence type="ECO:0000256" key="2">
    <source>
        <dbReference type="ARBA" id="ARBA00022723"/>
    </source>
</evidence>
<evidence type="ECO:0000256" key="5">
    <source>
        <dbReference type="ARBA" id="ARBA00023038"/>
    </source>
</evidence>
<feature type="compositionally biased region" description="Polar residues" evidence="8">
    <location>
        <begin position="237"/>
        <end position="273"/>
    </location>
</feature>
<dbReference type="PROSITE" id="PS50023">
    <property type="entry name" value="LIM_DOMAIN_2"/>
    <property type="match status" value="1"/>
</dbReference>
<evidence type="ECO:0000256" key="7">
    <source>
        <dbReference type="PROSITE-ProRule" id="PRU00125"/>
    </source>
</evidence>
<dbReference type="PROSITE" id="PS00478">
    <property type="entry name" value="LIM_DOMAIN_1"/>
    <property type="match status" value="1"/>
</dbReference>
<dbReference type="PANTHER" id="PTHR24215">
    <property type="entry name" value="RHO-GTPASE-ACTIVATING PROTEIN LRG1"/>
    <property type="match status" value="1"/>
</dbReference>
<keyword evidence="6" id="KW-0539">Nucleus</keyword>
<keyword evidence="5 7" id="KW-0440">LIM domain</keyword>
<evidence type="ECO:0000259" key="9">
    <source>
        <dbReference type="PROSITE" id="PS50023"/>
    </source>
</evidence>
<evidence type="ECO:0000313" key="11">
    <source>
        <dbReference type="Proteomes" id="UP000245609"/>
    </source>
</evidence>
<dbReference type="EMBL" id="MBFS01002104">
    <property type="protein sequence ID" value="PVV00311.1"/>
    <property type="molecule type" value="Genomic_DNA"/>
</dbReference>
<feature type="region of interest" description="Disordered" evidence="8">
    <location>
        <begin position="181"/>
        <end position="285"/>
    </location>
</feature>
<keyword evidence="11" id="KW-1185">Reference proteome</keyword>
<evidence type="ECO:0000256" key="1">
    <source>
        <dbReference type="ARBA" id="ARBA00004123"/>
    </source>
</evidence>
<feature type="compositionally biased region" description="Low complexity" evidence="8">
    <location>
        <begin position="274"/>
        <end position="285"/>
    </location>
</feature>
<dbReference type="Gene3D" id="2.10.110.10">
    <property type="entry name" value="Cysteine Rich Protein"/>
    <property type="match status" value="2"/>
</dbReference>
<dbReference type="SUPFAM" id="SSF57716">
    <property type="entry name" value="Glucocorticoid receptor-like (DNA-binding domain)"/>
    <property type="match status" value="4"/>
</dbReference>
<feature type="compositionally biased region" description="Polar residues" evidence="8">
    <location>
        <begin position="221"/>
        <end position="230"/>
    </location>
</feature>
<dbReference type="GO" id="GO:0005634">
    <property type="term" value="C:nucleus"/>
    <property type="evidence" value="ECO:0007669"/>
    <property type="project" value="UniProtKB-SubCell"/>
</dbReference>
<dbReference type="GO" id="GO:0030036">
    <property type="term" value="P:actin cytoskeleton organization"/>
    <property type="evidence" value="ECO:0007669"/>
    <property type="project" value="TreeGrafter"/>
</dbReference>
<feature type="domain" description="LIM zinc-binding" evidence="9">
    <location>
        <begin position="98"/>
        <end position="158"/>
    </location>
</feature>
<proteinExistence type="predicted"/>
<feature type="compositionally biased region" description="Polar residues" evidence="8">
    <location>
        <begin position="181"/>
        <end position="213"/>
    </location>
</feature>
<reference evidence="10 11" key="1">
    <citation type="journal article" date="2018" name="MBio">
        <title>Comparative Genomics Reveals the Core Gene Toolbox for the Fungus-Insect Symbiosis.</title>
        <authorList>
            <person name="Wang Y."/>
            <person name="Stata M."/>
            <person name="Wang W."/>
            <person name="Stajich J.E."/>
            <person name="White M.M."/>
            <person name="Moncalvo J.M."/>
        </authorList>
    </citation>
    <scope>NUCLEOTIDE SEQUENCE [LARGE SCALE GENOMIC DNA]</scope>
    <source>
        <strain evidence="10 11">SC-DP-2</strain>
    </source>
</reference>
<dbReference type="InterPro" id="IPR001781">
    <property type="entry name" value="Znf_LIM"/>
</dbReference>
<evidence type="ECO:0000313" key="10">
    <source>
        <dbReference type="EMBL" id="PVV00311.1"/>
    </source>
</evidence>
<gene>
    <name evidence="10" type="ORF">BB560_005314</name>
</gene>
<evidence type="ECO:0000256" key="8">
    <source>
        <dbReference type="SAM" id="MobiDB-lite"/>
    </source>
</evidence>
<dbReference type="STRING" id="133381.A0A2T9Z6T2"/>
<dbReference type="OrthoDB" id="8062037at2759"/>
<dbReference type="Pfam" id="PF00412">
    <property type="entry name" value="LIM"/>
    <property type="match status" value="1"/>
</dbReference>
<keyword evidence="4 7" id="KW-0862">Zinc</keyword>
<organism evidence="10 11">
    <name type="scientific">Smittium megazygosporum</name>
    <dbReference type="NCBI Taxonomy" id="133381"/>
    <lineage>
        <taxon>Eukaryota</taxon>
        <taxon>Fungi</taxon>
        <taxon>Fungi incertae sedis</taxon>
        <taxon>Zoopagomycota</taxon>
        <taxon>Kickxellomycotina</taxon>
        <taxon>Harpellomycetes</taxon>
        <taxon>Harpellales</taxon>
        <taxon>Legeriomycetaceae</taxon>
        <taxon>Smittium</taxon>
    </lineage>
</organism>
<comment type="subcellular location">
    <subcellularLocation>
        <location evidence="1">Nucleus</location>
    </subcellularLocation>
</comment>
<dbReference type="PANTHER" id="PTHR24215:SF35">
    <property type="entry name" value="MUSCLE LIM PROTEIN MLP84B"/>
    <property type="match status" value="1"/>
</dbReference>
<evidence type="ECO:0000256" key="6">
    <source>
        <dbReference type="ARBA" id="ARBA00023242"/>
    </source>
</evidence>
<dbReference type="GO" id="GO:0046872">
    <property type="term" value="F:metal ion binding"/>
    <property type="evidence" value="ECO:0007669"/>
    <property type="project" value="UniProtKB-KW"/>
</dbReference>
<evidence type="ECO:0000256" key="3">
    <source>
        <dbReference type="ARBA" id="ARBA00022737"/>
    </source>
</evidence>
<evidence type="ECO:0000256" key="4">
    <source>
        <dbReference type="ARBA" id="ARBA00022833"/>
    </source>
</evidence>
<name>A0A2T9Z6T2_9FUNG</name>
<sequence>MHTFGQKSICPRCGKVVFHADEIMGPEGTWHRRCFKCAIYCKPCYLKNETPKIQKTTPTKESRLTSSPGSIIPNKSPYSPSIVFPQSKGKLNISQPKDICPRCSKVIFAVERVVGPKGPWHRQCLKCKNCNTFLDSSKVADRNGEAYCINCYNKLWGPKGEFLLSNNNNISPTSGNYNSASTYNNISPPHNPFQSYTEQNTTQETSISNSADENSIRENPFNISNDSNQNDTREYQENSQAYSRDINSQTQPLSESNKPNPTANQGYYQNDVFSNTNSNRRATTTNVQPLGAGSIYYSDGQARKSLGFNAYPGQDSNSSMRSSFYNRPPVFKFNPDICPRCQKNVYAADMVICVGKSAENMADHQGEIYCNLCYQKLYGPKGTRIQTI</sequence>
<dbReference type="SMART" id="SM00132">
    <property type="entry name" value="LIM"/>
    <property type="match status" value="2"/>
</dbReference>
<dbReference type="AlphaFoldDB" id="A0A2T9Z6T2"/>
<dbReference type="GO" id="GO:0005737">
    <property type="term" value="C:cytoplasm"/>
    <property type="evidence" value="ECO:0007669"/>
    <property type="project" value="TreeGrafter"/>
</dbReference>
<dbReference type="CDD" id="cd09326">
    <property type="entry name" value="LIM_CRP_like"/>
    <property type="match status" value="1"/>
</dbReference>